<protein>
    <recommendedName>
        <fullName evidence="2">Reverse transcriptase zinc-binding domain-containing protein</fullName>
    </recommendedName>
</protein>
<feature type="domain" description="Reverse transcriptase zinc-binding" evidence="2">
    <location>
        <begin position="8"/>
        <end position="81"/>
    </location>
</feature>
<evidence type="ECO:0000313" key="3">
    <source>
        <dbReference type="EMBL" id="CAH2070666.1"/>
    </source>
</evidence>
<dbReference type="EMBL" id="OU466862">
    <property type="protein sequence ID" value="CAH2070666.1"/>
    <property type="molecule type" value="Genomic_DNA"/>
</dbReference>
<keyword evidence="1" id="KW-0472">Membrane</keyword>
<dbReference type="AlphaFoldDB" id="A0AAU9SQB2"/>
<accession>A0AAU9SQB2</accession>
<gene>
    <name evidence="3" type="ORF">TAV2_LOCUS18851</name>
</gene>
<organism evidence="3 4">
    <name type="scientific">Thlaspi arvense</name>
    <name type="common">Field penny-cress</name>
    <dbReference type="NCBI Taxonomy" id="13288"/>
    <lineage>
        <taxon>Eukaryota</taxon>
        <taxon>Viridiplantae</taxon>
        <taxon>Streptophyta</taxon>
        <taxon>Embryophyta</taxon>
        <taxon>Tracheophyta</taxon>
        <taxon>Spermatophyta</taxon>
        <taxon>Magnoliopsida</taxon>
        <taxon>eudicotyledons</taxon>
        <taxon>Gunneridae</taxon>
        <taxon>Pentapetalae</taxon>
        <taxon>rosids</taxon>
        <taxon>malvids</taxon>
        <taxon>Brassicales</taxon>
        <taxon>Brassicaceae</taxon>
        <taxon>Thlaspideae</taxon>
        <taxon>Thlaspi</taxon>
    </lineage>
</organism>
<evidence type="ECO:0000256" key="1">
    <source>
        <dbReference type="SAM" id="Phobius"/>
    </source>
</evidence>
<feature type="transmembrane region" description="Helical" evidence="1">
    <location>
        <begin position="21"/>
        <end position="39"/>
    </location>
</feature>
<name>A0AAU9SQB2_THLAR</name>
<keyword evidence="1" id="KW-1133">Transmembrane helix</keyword>
<evidence type="ECO:0000259" key="2">
    <source>
        <dbReference type="Pfam" id="PF13966"/>
    </source>
</evidence>
<sequence length="160" mass="18853">MYVGVREQIMKQKDKVHWCKVVWFSHGIPLCSFITSLAVEHRLATIDRMRTWGSEQACISYGELNEKRDHLFFVCSTYTVWLELGRTLLGNAANPDWAEMLEFLTQLLLELFITFGERNSQRQRTIWAAILQLCRFINRVMHNPIVSLHHHFPHKLKSLL</sequence>
<dbReference type="Proteomes" id="UP000836841">
    <property type="component" value="Chromosome 6"/>
</dbReference>
<keyword evidence="1" id="KW-0812">Transmembrane</keyword>
<evidence type="ECO:0000313" key="4">
    <source>
        <dbReference type="Proteomes" id="UP000836841"/>
    </source>
</evidence>
<dbReference type="InterPro" id="IPR026960">
    <property type="entry name" value="RVT-Znf"/>
</dbReference>
<keyword evidence="4" id="KW-1185">Reference proteome</keyword>
<dbReference type="Pfam" id="PF13966">
    <property type="entry name" value="zf-RVT"/>
    <property type="match status" value="1"/>
</dbReference>
<proteinExistence type="predicted"/>
<feature type="non-terminal residue" evidence="3">
    <location>
        <position position="1"/>
    </location>
</feature>
<reference evidence="3 4" key="1">
    <citation type="submission" date="2022-03" db="EMBL/GenBank/DDBJ databases">
        <authorList>
            <person name="Nunn A."/>
            <person name="Chopra R."/>
            <person name="Nunn A."/>
            <person name="Contreras Garrido A."/>
        </authorList>
    </citation>
    <scope>NUCLEOTIDE SEQUENCE [LARGE SCALE GENOMIC DNA]</scope>
</reference>